<reference evidence="1 2" key="1">
    <citation type="submission" date="2020-03" db="EMBL/GenBank/DDBJ databases">
        <title>Leucobacter sp. nov., isolated from beetles.</title>
        <authorList>
            <person name="Hyun D.-W."/>
            <person name="Bae J.-W."/>
        </authorList>
    </citation>
    <scope>NUCLEOTIDE SEQUENCE [LARGE SCALE GENOMIC DNA]</scope>
    <source>
        <strain evidence="1 2">HDW9A</strain>
    </source>
</reference>
<dbReference type="CDD" id="cd12913">
    <property type="entry name" value="PDC1_MCP_like"/>
    <property type="match status" value="1"/>
</dbReference>
<evidence type="ECO:0000313" key="1">
    <source>
        <dbReference type="EMBL" id="QIM18989.1"/>
    </source>
</evidence>
<evidence type="ECO:0000313" key="2">
    <source>
        <dbReference type="Proteomes" id="UP000503441"/>
    </source>
</evidence>
<keyword evidence="2" id="KW-1185">Reference proteome</keyword>
<accession>A0ABX6K1L1</accession>
<dbReference type="Proteomes" id="UP000503441">
    <property type="component" value="Chromosome"/>
</dbReference>
<proteinExistence type="predicted"/>
<dbReference type="Gene3D" id="3.30.450.20">
    <property type="entry name" value="PAS domain"/>
    <property type="match status" value="1"/>
</dbReference>
<organism evidence="1 2">
    <name type="scientific">Leucobacter coleopterorum</name>
    <dbReference type="NCBI Taxonomy" id="2714933"/>
    <lineage>
        <taxon>Bacteria</taxon>
        <taxon>Bacillati</taxon>
        <taxon>Actinomycetota</taxon>
        <taxon>Actinomycetes</taxon>
        <taxon>Micrococcales</taxon>
        <taxon>Microbacteriaceae</taxon>
        <taxon>Leucobacter</taxon>
    </lineage>
</organism>
<dbReference type="EMBL" id="CP049933">
    <property type="protein sequence ID" value="QIM18989.1"/>
    <property type="molecule type" value="Genomic_DNA"/>
</dbReference>
<evidence type="ECO:0008006" key="3">
    <source>
        <dbReference type="Google" id="ProtNLM"/>
    </source>
</evidence>
<protein>
    <recommendedName>
        <fullName evidence="3">Cache domain-containing protein</fullName>
    </recommendedName>
</protein>
<sequence length="235" mass="26165">MTVSPSVQGVLEQLDTWFAERFTRLDSVRDELLNFLRRDSAGALDLSESVRRKLKAVATRFLAENASIDGCGLVLAHSALGTENGHLEWWVREDESRFARYSFGVVPGADRYYDYDHHQWFIRAFQQGAPALVGPYIDYLGVESYVMTLAVPGEVEGQRVGVIANDIQVEDLERALLPVLLECTTPVALMSHHGTVICSNSSQFLPGDWVSPSLNGFGRLPLHVPSDELQLLYAI</sequence>
<gene>
    <name evidence="1" type="ORF">G7066_11100</name>
</gene>
<name>A0ABX6K1L1_9MICO</name>
<dbReference type="Pfam" id="PF22673">
    <property type="entry name" value="MCP-like_PDC_1"/>
    <property type="match status" value="1"/>
</dbReference>